<organism evidence="4 5">
    <name type="scientific">Linum trigynum</name>
    <dbReference type="NCBI Taxonomy" id="586398"/>
    <lineage>
        <taxon>Eukaryota</taxon>
        <taxon>Viridiplantae</taxon>
        <taxon>Streptophyta</taxon>
        <taxon>Embryophyta</taxon>
        <taxon>Tracheophyta</taxon>
        <taxon>Spermatophyta</taxon>
        <taxon>Magnoliopsida</taxon>
        <taxon>eudicotyledons</taxon>
        <taxon>Gunneridae</taxon>
        <taxon>Pentapetalae</taxon>
        <taxon>rosids</taxon>
        <taxon>fabids</taxon>
        <taxon>Malpighiales</taxon>
        <taxon>Linaceae</taxon>
        <taxon>Linum</taxon>
    </lineage>
</organism>
<keyword evidence="5" id="KW-1185">Reference proteome</keyword>
<dbReference type="PANTHER" id="PTHR31642:SF11">
    <property type="entry name" value="SHIKIMATE O-HYDROXYCINNAMOYLTRANSFERASE"/>
    <property type="match status" value="1"/>
</dbReference>
<protein>
    <submittedName>
        <fullName evidence="4">Uncharacterized protein</fullName>
    </submittedName>
</protein>
<proteinExistence type="inferred from homology"/>
<comment type="similarity">
    <text evidence="1">Belongs to the plant acyltransferase family.</text>
</comment>
<evidence type="ECO:0000313" key="5">
    <source>
        <dbReference type="Proteomes" id="UP001497516"/>
    </source>
</evidence>
<keyword evidence="3" id="KW-0012">Acyltransferase</keyword>
<gene>
    <name evidence="4" type="ORF">LTRI10_LOCUS6250</name>
</gene>
<sequence length="285" mass="32147">MNHNVVDGISALSFINTWAEMTRGVYLATMLIMDRTILKAQEPAREFHHTEHDPHPIMITDNKPLQPESPPKPTTNHVLKMTPDQLSTLKEKANPRSNQSEVRYSTYEILSAHIWRCVSKARSLTDEQTTKLQIPVDARSRMKPPIPRQYFGNVIVITSAVAVTRELADESLLQTVGRIRKAISRMDDEYLRSSINYMEDPSNPEGVIEVRPCQSPNLLLVSWMSLPFKGADFGWGSPTLTRKVDTFEGIGHLLPRNADGTVSLAICLEAEAMETFKKLFYETGP</sequence>
<evidence type="ECO:0000313" key="4">
    <source>
        <dbReference type="EMBL" id="CAL1358719.1"/>
    </source>
</evidence>
<evidence type="ECO:0000256" key="1">
    <source>
        <dbReference type="ARBA" id="ARBA00009861"/>
    </source>
</evidence>
<dbReference type="Gene3D" id="3.30.559.10">
    <property type="entry name" value="Chloramphenicol acetyltransferase-like domain"/>
    <property type="match status" value="2"/>
</dbReference>
<dbReference type="Proteomes" id="UP001497516">
    <property type="component" value="Chromosome 10"/>
</dbReference>
<dbReference type="FunFam" id="3.30.559.10:FF:000008">
    <property type="entry name" value="Tryptamine hydroxycinnamoyl transferase"/>
    <property type="match status" value="1"/>
</dbReference>
<name>A0AAV2CQ76_9ROSI</name>
<keyword evidence="2" id="KW-0808">Transferase</keyword>
<evidence type="ECO:0000256" key="3">
    <source>
        <dbReference type="ARBA" id="ARBA00023315"/>
    </source>
</evidence>
<evidence type="ECO:0000256" key="2">
    <source>
        <dbReference type="ARBA" id="ARBA00022679"/>
    </source>
</evidence>
<dbReference type="InterPro" id="IPR023213">
    <property type="entry name" value="CAT-like_dom_sf"/>
</dbReference>
<accession>A0AAV2CQ76</accession>
<dbReference type="EMBL" id="OZ034814">
    <property type="protein sequence ID" value="CAL1358719.1"/>
    <property type="molecule type" value="Genomic_DNA"/>
</dbReference>
<dbReference type="AlphaFoldDB" id="A0AAV2CQ76"/>
<reference evidence="4 5" key="1">
    <citation type="submission" date="2024-04" db="EMBL/GenBank/DDBJ databases">
        <authorList>
            <person name="Fracassetti M."/>
        </authorList>
    </citation>
    <scope>NUCLEOTIDE SEQUENCE [LARGE SCALE GENOMIC DNA]</scope>
</reference>
<dbReference type="GO" id="GO:0016747">
    <property type="term" value="F:acyltransferase activity, transferring groups other than amino-acyl groups"/>
    <property type="evidence" value="ECO:0007669"/>
    <property type="project" value="TreeGrafter"/>
</dbReference>
<dbReference type="Pfam" id="PF02458">
    <property type="entry name" value="Transferase"/>
    <property type="match status" value="1"/>
</dbReference>
<dbReference type="PANTHER" id="PTHR31642">
    <property type="entry name" value="TRICHOTHECENE 3-O-ACETYLTRANSFERASE"/>
    <property type="match status" value="1"/>
</dbReference>
<dbReference type="InterPro" id="IPR050317">
    <property type="entry name" value="Plant_Fungal_Acyltransferase"/>
</dbReference>